<dbReference type="AlphaFoldDB" id="A0A834XZ45"/>
<dbReference type="EMBL" id="JACMRX010000002">
    <property type="protein sequence ID" value="KAF7995531.1"/>
    <property type="molecule type" value="Genomic_DNA"/>
</dbReference>
<evidence type="ECO:0000313" key="10">
    <source>
        <dbReference type="Proteomes" id="UP000639338"/>
    </source>
</evidence>
<protein>
    <recommendedName>
        <fullName evidence="11">La-related protein 6</fullName>
    </recommendedName>
</protein>
<dbReference type="InterPro" id="IPR045180">
    <property type="entry name" value="La_dom_prot"/>
</dbReference>
<dbReference type="SUPFAM" id="SSF46785">
    <property type="entry name" value="Winged helix' DNA-binding domain"/>
    <property type="match status" value="1"/>
</dbReference>
<dbReference type="PANTHER" id="PTHR22792">
    <property type="entry name" value="LUPUS LA PROTEIN-RELATED"/>
    <property type="match status" value="1"/>
</dbReference>
<dbReference type="OrthoDB" id="435402at2759"/>
<evidence type="ECO:0000259" key="7">
    <source>
        <dbReference type="PROSITE" id="PS50961"/>
    </source>
</evidence>
<feature type="region of interest" description="Disordered" evidence="5">
    <location>
        <begin position="1"/>
        <end position="40"/>
    </location>
</feature>
<name>A0A834XZ45_APHGI</name>
<reference evidence="9 10" key="1">
    <citation type="submission" date="2020-08" db="EMBL/GenBank/DDBJ databases">
        <title>Aphidius gifuensis genome sequencing and assembly.</title>
        <authorList>
            <person name="Du Z."/>
        </authorList>
    </citation>
    <scope>NUCLEOTIDE SEQUENCE [LARGE SCALE GENOMIC DNA]</scope>
    <source>
        <strain evidence="9">YNYX2018</strain>
        <tissue evidence="9">Adults</tissue>
    </source>
</reference>
<dbReference type="GO" id="GO:0005634">
    <property type="term" value="C:nucleus"/>
    <property type="evidence" value="ECO:0007669"/>
    <property type="project" value="UniProtKB-SubCell"/>
</dbReference>
<dbReference type="PROSITE" id="PS50961">
    <property type="entry name" value="HTH_LA"/>
    <property type="match status" value="1"/>
</dbReference>
<dbReference type="InterPro" id="IPR036390">
    <property type="entry name" value="WH_DNA-bd_sf"/>
</dbReference>
<dbReference type="GO" id="GO:0006396">
    <property type="term" value="P:RNA processing"/>
    <property type="evidence" value="ECO:0007669"/>
    <property type="project" value="InterPro"/>
</dbReference>
<evidence type="ECO:0008006" key="11">
    <source>
        <dbReference type="Google" id="ProtNLM"/>
    </source>
</evidence>
<sequence>MEKMDEQMEIQDESFDEVGSLIFSPPPMIKSDTKDSISSIDSDISISFDRRCSKDEEADLSDSASGTDETDRILNTKKIKKITINSTKKLSNNTTDNNNDKINNELKNLIINNEIKNSAINNETNNIKNEDEEEDEEEIIISDELAEKITSQVEFYFSDDNIIKDAFLLKHVKRNKEGYVSLKLISSFKRVKHLSRDWRVVGKALRLKSKKLQVNELGTKLRRLNPLPQYDQTLPSRTIIVSKLPIDKLTIENVAEIFRKCGEIALIRILRPGHPVPAEVRQAIAKKSELGNDDECALIEFTDSSSARNAQKLIIGNAKIYELQQFSSNDKKRKQQLNQQKEQQNGKKNLTLRMSTAREKSYINSSSCPSGSEDDIRNFRISKNPRIQNRNIFAPVTSPYQGPPSPDVWLPRRFSACSIGSADNPNNLLLRRLSGCSNSGSNSDTGSYPGTRRFSSCSSSSENGYSSPLFHHHQQQQSHQNPLYPSFNYWTNQTPRRFSCCTTTGTTGLSNNIPAGYGFDYNSPFYQTGRRASADCGPFLRRLSNCSRDSGYDGTRRASSCSSSSDSCSGFRSRSNSGFVLMAHLPENVTRMPSGPDGTRGFGRNNNHSTNHSQTIVPSC</sequence>
<dbReference type="PROSITE" id="PS51938">
    <property type="entry name" value="SUZ_C"/>
    <property type="match status" value="1"/>
</dbReference>
<keyword evidence="2 4" id="KW-0694">RNA-binding</keyword>
<feature type="compositionally biased region" description="Low complexity" evidence="5">
    <location>
        <begin position="559"/>
        <end position="572"/>
    </location>
</feature>
<evidence type="ECO:0000256" key="2">
    <source>
        <dbReference type="ARBA" id="ARBA00022884"/>
    </source>
</evidence>
<dbReference type="InterPro" id="IPR000504">
    <property type="entry name" value="RRM_dom"/>
</dbReference>
<dbReference type="Gene3D" id="3.30.70.330">
    <property type="match status" value="1"/>
</dbReference>
<dbReference type="SUPFAM" id="SSF54928">
    <property type="entry name" value="RNA-binding domain, RBD"/>
    <property type="match status" value="1"/>
</dbReference>
<comment type="caution">
    <text evidence="9">The sequence shown here is derived from an EMBL/GenBank/DDBJ whole genome shotgun (WGS) entry which is preliminary data.</text>
</comment>
<evidence type="ECO:0000256" key="3">
    <source>
        <dbReference type="ARBA" id="ARBA00023242"/>
    </source>
</evidence>
<dbReference type="FunFam" id="1.10.10.10:FF:000158">
    <property type="entry name" value="La ribonucleoprotein domain family member 7"/>
    <property type="match status" value="1"/>
</dbReference>
<feature type="compositionally biased region" description="Acidic residues" evidence="5">
    <location>
        <begin position="7"/>
        <end position="16"/>
    </location>
</feature>
<feature type="compositionally biased region" description="Polar residues" evidence="5">
    <location>
        <begin position="435"/>
        <end position="448"/>
    </location>
</feature>
<dbReference type="Gene3D" id="1.10.10.10">
    <property type="entry name" value="Winged helix-like DNA-binding domain superfamily/Winged helix DNA-binding domain"/>
    <property type="match status" value="1"/>
</dbReference>
<organism evidence="9 10">
    <name type="scientific">Aphidius gifuensis</name>
    <name type="common">Parasitoid wasp</name>
    <dbReference type="NCBI Taxonomy" id="684658"/>
    <lineage>
        <taxon>Eukaryota</taxon>
        <taxon>Metazoa</taxon>
        <taxon>Ecdysozoa</taxon>
        <taxon>Arthropoda</taxon>
        <taxon>Hexapoda</taxon>
        <taxon>Insecta</taxon>
        <taxon>Pterygota</taxon>
        <taxon>Neoptera</taxon>
        <taxon>Endopterygota</taxon>
        <taxon>Hymenoptera</taxon>
        <taxon>Apocrita</taxon>
        <taxon>Ichneumonoidea</taxon>
        <taxon>Braconidae</taxon>
        <taxon>Aphidiinae</taxon>
        <taxon>Aphidius</taxon>
    </lineage>
</organism>
<evidence type="ECO:0000256" key="5">
    <source>
        <dbReference type="SAM" id="MobiDB-lite"/>
    </source>
</evidence>
<dbReference type="PROSITE" id="PS50102">
    <property type="entry name" value="RRM"/>
    <property type="match status" value="1"/>
</dbReference>
<gene>
    <name evidence="9" type="ORF">HCN44_006638</name>
</gene>
<dbReference type="GO" id="GO:1990904">
    <property type="term" value="C:ribonucleoprotein complex"/>
    <property type="evidence" value="ECO:0007669"/>
    <property type="project" value="InterPro"/>
</dbReference>
<feature type="domain" description="SUZ-C" evidence="8">
    <location>
        <begin position="549"/>
        <end position="606"/>
    </location>
</feature>
<dbReference type="InterPro" id="IPR036388">
    <property type="entry name" value="WH-like_DNA-bd_sf"/>
</dbReference>
<evidence type="ECO:0000256" key="4">
    <source>
        <dbReference type="PROSITE-ProRule" id="PRU00332"/>
    </source>
</evidence>
<feature type="region of interest" description="Disordered" evidence="5">
    <location>
        <begin position="435"/>
        <end position="455"/>
    </location>
</feature>
<keyword evidence="10" id="KW-1185">Reference proteome</keyword>
<evidence type="ECO:0000256" key="1">
    <source>
        <dbReference type="ARBA" id="ARBA00004123"/>
    </source>
</evidence>
<feature type="domain" description="RRM" evidence="6">
    <location>
        <begin position="237"/>
        <end position="359"/>
    </location>
</feature>
<dbReference type="PRINTS" id="PR00302">
    <property type="entry name" value="LUPUSLA"/>
</dbReference>
<comment type="subcellular location">
    <subcellularLocation>
        <location evidence="1">Nucleus</location>
    </subcellularLocation>
</comment>
<dbReference type="InterPro" id="IPR024642">
    <property type="entry name" value="SUZ-C"/>
</dbReference>
<dbReference type="CDD" id="cd08033">
    <property type="entry name" value="LARP_6"/>
    <property type="match status" value="1"/>
</dbReference>
<dbReference type="InterPro" id="IPR035979">
    <property type="entry name" value="RBD_domain_sf"/>
</dbReference>
<keyword evidence="3" id="KW-0539">Nucleus</keyword>
<feature type="region of interest" description="Disordered" evidence="5">
    <location>
        <begin position="552"/>
        <end position="572"/>
    </location>
</feature>
<dbReference type="Proteomes" id="UP000639338">
    <property type="component" value="Unassembled WGS sequence"/>
</dbReference>
<proteinExistence type="predicted"/>
<feature type="domain" description="HTH La-type RNA-binding" evidence="7">
    <location>
        <begin position="139"/>
        <end position="231"/>
    </location>
</feature>
<dbReference type="InterPro" id="IPR002344">
    <property type="entry name" value="Lupus_La"/>
</dbReference>
<dbReference type="PANTHER" id="PTHR22792:SF140">
    <property type="entry name" value="ACHILLES, ISOFORM A"/>
    <property type="match status" value="1"/>
</dbReference>
<dbReference type="Pfam" id="PF05383">
    <property type="entry name" value="La"/>
    <property type="match status" value="1"/>
</dbReference>
<evidence type="ECO:0000313" key="9">
    <source>
        <dbReference type="EMBL" id="KAF7995531.1"/>
    </source>
</evidence>
<evidence type="ECO:0000259" key="6">
    <source>
        <dbReference type="PROSITE" id="PS50102"/>
    </source>
</evidence>
<dbReference type="InterPro" id="IPR006630">
    <property type="entry name" value="La_HTH"/>
</dbReference>
<evidence type="ECO:0000259" key="8">
    <source>
        <dbReference type="PROSITE" id="PS51938"/>
    </source>
</evidence>
<accession>A0A834XZ45</accession>
<dbReference type="InterPro" id="IPR012677">
    <property type="entry name" value="Nucleotide-bd_a/b_plait_sf"/>
</dbReference>
<dbReference type="SMART" id="SM00715">
    <property type="entry name" value="LA"/>
    <property type="match status" value="1"/>
</dbReference>
<dbReference type="GO" id="GO:0003729">
    <property type="term" value="F:mRNA binding"/>
    <property type="evidence" value="ECO:0007669"/>
    <property type="project" value="TreeGrafter"/>
</dbReference>